<gene>
    <name evidence="2" type="ORF">CSSPTR1EN2_LOCUS23140</name>
</gene>
<keyword evidence="3" id="KW-1185">Reference proteome</keyword>
<evidence type="ECO:0000313" key="3">
    <source>
        <dbReference type="Proteomes" id="UP001497512"/>
    </source>
</evidence>
<evidence type="ECO:0000313" key="2">
    <source>
        <dbReference type="EMBL" id="CAK9236740.1"/>
    </source>
</evidence>
<feature type="compositionally biased region" description="Basic and acidic residues" evidence="1">
    <location>
        <begin position="1"/>
        <end position="14"/>
    </location>
</feature>
<dbReference type="Proteomes" id="UP001497512">
    <property type="component" value="Chromosome 9"/>
</dbReference>
<protein>
    <submittedName>
        <fullName evidence="2">Uncharacterized protein</fullName>
    </submittedName>
</protein>
<organism evidence="2 3">
    <name type="scientific">Sphagnum troendelagicum</name>
    <dbReference type="NCBI Taxonomy" id="128251"/>
    <lineage>
        <taxon>Eukaryota</taxon>
        <taxon>Viridiplantae</taxon>
        <taxon>Streptophyta</taxon>
        <taxon>Embryophyta</taxon>
        <taxon>Bryophyta</taxon>
        <taxon>Sphagnophytina</taxon>
        <taxon>Sphagnopsida</taxon>
        <taxon>Sphagnales</taxon>
        <taxon>Sphagnaceae</taxon>
        <taxon>Sphagnum</taxon>
    </lineage>
</organism>
<sequence length="76" mass="8163">MEGRMMRMKTDDVVRSFVKPGPSSIEPGARGRPGGGVLGSGDARIVGPGYVWLYSRRKPRKGRQAAAIIEAAEALH</sequence>
<reference evidence="2" key="1">
    <citation type="submission" date="2024-02" db="EMBL/GenBank/DDBJ databases">
        <authorList>
            <consortium name="ELIXIR-Norway"/>
            <consortium name="Elixir Norway"/>
        </authorList>
    </citation>
    <scope>NUCLEOTIDE SEQUENCE</scope>
</reference>
<feature type="region of interest" description="Disordered" evidence="1">
    <location>
        <begin position="1"/>
        <end position="40"/>
    </location>
</feature>
<dbReference type="EMBL" id="OZ019901">
    <property type="protein sequence ID" value="CAK9236740.1"/>
    <property type="molecule type" value="Genomic_DNA"/>
</dbReference>
<name>A0ABP0V2V4_9BRYO</name>
<evidence type="ECO:0000256" key="1">
    <source>
        <dbReference type="SAM" id="MobiDB-lite"/>
    </source>
</evidence>
<accession>A0ABP0V2V4</accession>
<proteinExistence type="predicted"/>